<dbReference type="Proteomes" id="UP001150238">
    <property type="component" value="Unassembled WGS sequence"/>
</dbReference>
<organism evidence="1 2">
    <name type="scientific">Lentinula lateritia</name>
    <dbReference type="NCBI Taxonomy" id="40482"/>
    <lineage>
        <taxon>Eukaryota</taxon>
        <taxon>Fungi</taxon>
        <taxon>Dikarya</taxon>
        <taxon>Basidiomycota</taxon>
        <taxon>Agaricomycotina</taxon>
        <taxon>Agaricomycetes</taxon>
        <taxon>Agaricomycetidae</taxon>
        <taxon>Agaricales</taxon>
        <taxon>Marasmiineae</taxon>
        <taxon>Omphalotaceae</taxon>
        <taxon>Lentinula</taxon>
    </lineage>
</organism>
<evidence type="ECO:0000313" key="2">
    <source>
        <dbReference type="Proteomes" id="UP001150238"/>
    </source>
</evidence>
<dbReference type="AlphaFoldDB" id="A0A9W8ZS90"/>
<reference evidence="1" key="2">
    <citation type="journal article" date="2023" name="Proc. Natl. Acad. Sci. U.S.A.">
        <title>A global phylogenomic analysis of the shiitake genus Lentinula.</title>
        <authorList>
            <person name="Sierra-Patev S."/>
            <person name="Min B."/>
            <person name="Naranjo-Ortiz M."/>
            <person name="Looney B."/>
            <person name="Konkel Z."/>
            <person name="Slot J.C."/>
            <person name="Sakamoto Y."/>
            <person name="Steenwyk J.L."/>
            <person name="Rokas A."/>
            <person name="Carro J."/>
            <person name="Camarero S."/>
            <person name="Ferreira P."/>
            <person name="Molpeceres G."/>
            <person name="Ruiz-Duenas F.J."/>
            <person name="Serrano A."/>
            <person name="Henrissat B."/>
            <person name="Drula E."/>
            <person name="Hughes K.W."/>
            <person name="Mata J.L."/>
            <person name="Ishikawa N.K."/>
            <person name="Vargas-Isla R."/>
            <person name="Ushijima S."/>
            <person name="Smith C.A."/>
            <person name="Donoghue J."/>
            <person name="Ahrendt S."/>
            <person name="Andreopoulos W."/>
            <person name="He G."/>
            <person name="LaButti K."/>
            <person name="Lipzen A."/>
            <person name="Ng V."/>
            <person name="Riley R."/>
            <person name="Sandor L."/>
            <person name="Barry K."/>
            <person name="Martinez A.T."/>
            <person name="Xiao Y."/>
            <person name="Gibbons J.G."/>
            <person name="Terashima K."/>
            <person name="Grigoriev I.V."/>
            <person name="Hibbett D."/>
        </authorList>
    </citation>
    <scope>NUCLEOTIDE SEQUENCE</scope>
    <source>
        <strain evidence="1">Sp2 HRB7682 ss15</strain>
    </source>
</reference>
<evidence type="ECO:0000313" key="1">
    <source>
        <dbReference type="EMBL" id="KAJ4465558.1"/>
    </source>
</evidence>
<sequence>MKTVELRFVVSGARRCKVFFLPRPALGIRMEEGEGVVSILQMSLRGKLLFRDRP</sequence>
<name>A0A9W8ZS90_9AGAR</name>
<dbReference type="EMBL" id="JANVFS010000050">
    <property type="protein sequence ID" value="KAJ4465558.1"/>
    <property type="molecule type" value="Genomic_DNA"/>
</dbReference>
<comment type="caution">
    <text evidence="1">The sequence shown here is derived from an EMBL/GenBank/DDBJ whole genome shotgun (WGS) entry which is preliminary data.</text>
</comment>
<proteinExistence type="predicted"/>
<accession>A0A9W8ZS90</accession>
<protein>
    <submittedName>
        <fullName evidence="1">Uncharacterized protein</fullName>
    </submittedName>
</protein>
<gene>
    <name evidence="1" type="ORF">C8J55DRAFT_528531</name>
</gene>
<reference evidence="1" key="1">
    <citation type="submission" date="2022-08" db="EMBL/GenBank/DDBJ databases">
        <authorList>
            <consortium name="DOE Joint Genome Institute"/>
            <person name="Min B."/>
            <person name="Riley R."/>
            <person name="Sierra-Patev S."/>
            <person name="Naranjo-Ortiz M."/>
            <person name="Looney B."/>
            <person name="Konkel Z."/>
            <person name="Slot J.C."/>
            <person name="Sakamoto Y."/>
            <person name="Steenwyk J.L."/>
            <person name="Rokas A."/>
            <person name="Carro J."/>
            <person name="Camarero S."/>
            <person name="Ferreira P."/>
            <person name="Molpeceres G."/>
            <person name="Ruiz-Duenas F.J."/>
            <person name="Serrano A."/>
            <person name="Henrissat B."/>
            <person name="Drula E."/>
            <person name="Hughes K.W."/>
            <person name="Mata J.L."/>
            <person name="Ishikawa N.K."/>
            <person name="Vargas-Isla R."/>
            <person name="Ushijima S."/>
            <person name="Smith C.A."/>
            <person name="Ahrendt S."/>
            <person name="Andreopoulos W."/>
            <person name="He G."/>
            <person name="Labutti K."/>
            <person name="Lipzen A."/>
            <person name="Ng V."/>
            <person name="Sandor L."/>
            <person name="Barry K."/>
            <person name="Martinez A.T."/>
            <person name="Xiao Y."/>
            <person name="Gibbons J.G."/>
            <person name="Terashima K."/>
            <person name="Hibbett D.S."/>
            <person name="Grigoriev I.V."/>
        </authorList>
    </citation>
    <scope>NUCLEOTIDE SEQUENCE</scope>
    <source>
        <strain evidence="1">Sp2 HRB7682 ss15</strain>
    </source>
</reference>